<feature type="transmembrane region" description="Helical" evidence="1">
    <location>
        <begin position="164"/>
        <end position="183"/>
    </location>
</feature>
<feature type="transmembrane region" description="Helical" evidence="1">
    <location>
        <begin position="189"/>
        <end position="208"/>
    </location>
</feature>
<proteinExistence type="predicted"/>
<reference evidence="3" key="1">
    <citation type="journal article" date="2019" name="Int. J. Syst. Evol. Microbiol.">
        <title>The Global Catalogue of Microorganisms (GCM) 10K type strain sequencing project: providing services to taxonomists for standard genome sequencing and annotation.</title>
        <authorList>
            <consortium name="The Broad Institute Genomics Platform"/>
            <consortium name="The Broad Institute Genome Sequencing Center for Infectious Disease"/>
            <person name="Wu L."/>
            <person name="Ma J."/>
        </authorList>
    </citation>
    <scope>NUCLEOTIDE SEQUENCE [LARGE SCALE GENOMIC DNA]</scope>
    <source>
        <strain evidence="3">ICMP 19430</strain>
    </source>
</reference>
<keyword evidence="3" id="KW-1185">Reference proteome</keyword>
<keyword evidence="1" id="KW-0812">Transmembrane</keyword>
<comment type="caution">
    <text evidence="2">The sequence shown here is derived from an EMBL/GenBank/DDBJ whole genome shotgun (WGS) entry which is preliminary data.</text>
</comment>
<evidence type="ECO:0000313" key="2">
    <source>
        <dbReference type="EMBL" id="MFC7448618.1"/>
    </source>
</evidence>
<feature type="transmembrane region" description="Helical" evidence="1">
    <location>
        <begin position="87"/>
        <end position="105"/>
    </location>
</feature>
<dbReference type="EMBL" id="JBHTCS010000013">
    <property type="protein sequence ID" value="MFC7448618.1"/>
    <property type="molecule type" value="Genomic_DNA"/>
</dbReference>
<dbReference type="RefSeq" id="WP_378404847.1">
    <property type="nucleotide sequence ID" value="NZ_JBHTCS010000013.1"/>
</dbReference>
<name>A0ABW2RXM3_9NOCA</name>
<feature type="transmembrane region" description="Helical" evidence="1">
    <location>
        <begin position="54"/>
        <end position="75"/>
    </location>
</feature>
<keyword evidence="1" id="KW-0472">Membrane</keyword>
<evidence type="ECO:0000256" key="1">
    <source>
        <dbReference type="SAM" id="Phobius"/>
    </source>
</evidence>
<evidence type="ECO:0008006" key="4">
    <source>
        <dbReference type="Google" id="ProtNLM"/>
    </source>
</evidence>
<feature type="transmembrane region" description="Helical" evidence="1">
    <location>
        <begin position="132"/>
        <end position="155"/>
    </location>
</feature>
<feature type="transmembrane region" description="Helical" evidence="1">
    <location>
        <begin position="12"/>
        <end position="34"/>
    </location>
</feature>
<sequence length="221" mass="23260">MADFDRTKSVTRATLVAIAPVVLFAAMIWHPYIAGRLPDHHAIAEAVTDDPTRWGLAHLAAAVAAAALILAFIAIRGVLREAGDKAWSAIGLGLIVIGSVAYAVLPGMEFAPFAAVESGADPEAAQAALDAWFVPVLFVGAFTFAIGVLCVGVALRRYGAMNPTLGWIVVGALIVMAASRFVPFAAVQFYVQSAAALIALWPLAWVVWTRRGHAISQSESP</sequence>
<organism evidence="2 3">
    <name type="scientific">Rhodococcus daqingensis</name>
    <dbReference type="NCBI Taxonomy" id="2479363"/>
    <lineage>
        <taxon>Bacteria</taxon>
        <taxon>Bacillati</taxon>
        <taxon>Actinomycetota</taxon>
        <taxon>Actinomycetes</taxon>
        <taxon>Mycobacteriales</taxon>
        <taxon>Nocardiaceae</taxon>
        <taxon>Rhodococcus</taxon>
    </lineage>
</organism>
<evidence type="ECO:0000313" key="3">
    <source>
        <dbReference type="Proteomes" id="UP001596484"/>
    </source>
</evidence>
<dbReference type="Proteomes" id="UP001596484">
    <property type="component" value="Unassembled WGS sequence"/>
</dbReference>
<keyword evidence="1" id="KW-1133">Transmembrane helix</keyword>
<gene>
    <name evidence="2" type="ORF">ACFQS9_12035</name>
</gene>
<protein>
    <recommendedName>
        <fullName evidence="4">DUF998 domain-containing protein</fullName>
    </recommendedName>
</protein>
<accession>A0ABW2RXM3</accession>